<dbReference type="Pfam" id="PF03061">
    <property type="entry name" value="4HBT"/>
    <property type="match status" value="1"/>
</dbReference>
<keyword evidence="4" id="KW-1185">Reference proteome</keyword>
<dbReference type="HOGENOM" id="CLU_089876_11_1_9"/>
<dbReference type="EMBL" id="CM001487">
    <property type="protein sequence ID" value="EIM57324.1"/>
    <property type="molecule type" value="Genomic_DNA"/>
</dbReference>
<keyword evidence="1" id="KW-0378">Hydrolase</keyword>
<accession>I5AU51</accession>
<dbReference type="STRING" id="633697.EubceDRAFT1_1529"/>
<evidence type="ECO:0000313" key="4">
    <source>
        <dbReference type="Proteomes" id="UP000005753"/>
    </source>
</evidence>
<evidence type="ECO:0000259" key="2">
    <source>
        <dbReference type="Pfam" id="PF03061"/>
    </source>
</evidence>
<protein>
    <recommendedName>
        <fullName evidence="2">Thioesterase domain-containing protein</fullName>
    </recommendedName>
</protein>
<dbReference type="AlphaFoldDB" id="I5AU51"/>
<dbReference type="NCBIfam" id="TIGR00369">
    <property type="entry name" value="unchar_dom_1"/>
    <property type="match status" value="1"/>
</dbReference>
<dbReference type="OrthoDB" id="328435at2"/>
<dbReference type="Gene3D" id="3.10.129.10">
    <property type="entry name" value="Hotdog Thioesterase"/>
    <property type="match status" value="1"/>
</dbReference>
<dbReference type="CDD" id="cd03443">
    <property type="entry name" value="PaaI_thioesterase"/>
    <property type="match status" value="1"/>
</dbReference>
<evidence type="ECO:0000256" key="1">
    <source>
        <dbReference type="ARBA" id="ARBA00022801"/>
    </source>
</evidence>
<dbReference type="InterPro" id="IPR006683">
    <property type="entry name" value="Thioestr_dom"/>
</dbReference>
<reference evidence="3 4" key="2">
    <citation type="submission" date="2012-02" db="EMBL/GenBank/DDBJ databases">
        <title>Improved High-Quality Draft sequence of Eubacterium cellulosolvens 6.</title>
        <authorList>
            <consortium name="US DOE Joint Genome Institute"/>
            <person name="Lucas S."/>
            <person name="Han J."/>
            <person name="Lapidus A."/>
            <person name="Cheng J.-F."/>
            <person name="Goodwin L."/>
            <person name="Pitluck S."/>
            <person name="Peters L."/>
            <person name="Mikhailova N."/>
            <person name="Gu W."/>
            <person name="Detter J.C."/>
            <person name="Han C."/>
            <person name="Tapia R."/>
            <person name="Land M."/>
            <person name="Hauser L."/>
            <person name="Kyrpides N."/>
            <person name="Ivanova N."/>
            <person name="Pagani I."/>
            <person name="Johnson E."/>
            <person name="Mukhopadhyay B."/>
            <person name="Anderson I."/>
            <person name="Woyke T."/>
        </authorList>
    </citation>
    <scope>NUCLEOTIDE SEQUENCE [LARGE SCALE GENOMIC DNA]</scope>
    <source>
        <strain evidence="3 4">6</strain>
    </source>
</reference>
<feature type="domain" description="Thioesterase" evidence="2">
    <location>
        <begin position="49"/>
        <end position="119"/>
    </location>
</feature>
<dbReference type="GO" id="GO:0016289">
    <property type="term" value="F:acyl-CoA hydrolase activity"/>
    <property type="evidence" value="ECO:0007669"/>
    <property type="project" value="UniProtKB-ARBA"/>
</dbReference>
<organism evidence="3 4">
    <name type="scientific">Eubacterium cellulosolvens (strain ATCC 43171 / JCM 9499 / 6)</name>
    <name type="common">Cillobacterium cellulosolvens</name>
    <dbReference type="NCBI Taxonomy" id="633697"/>
    <lineage>
        <taxon>Bacteria</taxon>
        <taxon>Bacillati</taxon>
        <taxon>Bacillota</taxon>
        <taxon>Clostridia</taxon>
        <taxon>Eubacteriales</taxon>
        <taxon>Eubacteriaceae</taxon>
        <taxon>Eubacterium</taxon>
    </lineage>
</organism>
<dbReference type="PANTHER" id="PTHR42856">
    <property type="entry name" value="ACYL-COENZYME A THIOESTERASE PAAI"/>
    <property type="match status" value="1"/>
</dbReference>
<dbReference type="InterPro" id="IPR029069">
    <property type="entry name" value="HotDog_dom_sf"/>
</dbReference>
<dbReference type="SUPFAM" id="SSF54637">
    <property type="entry name" value="Thioesterase/thiol ester dehydrase-isomerase"/>
    <property type="match status" value="1"/>
</dbReference>
<dbReference type="PANTHER" id="PTHR42856:SF1">
    <property type="entry name" value="ACYL-COENZYME A THIOESTERASE PAAI"/>
    <property type="match status" value="1"/>
</dbReference>
<dbReference type="eggNOG" id="COG2050">
    <property type="taxonomic scope" value="Bacteria"/>
</dbReference>
<dbReference type="InterPro" id="IPR052723">
    <property type="entry name" value="Acyl-CoA_thioesterase_PaaI"/>
</dbReference>
<sequence>MRINIEKLLAERNHQNRFGNLLEIRILEYRKGYAKGSMPVKPDFLNPLGTVHGGCLYSLADSVGGCACATFGKIAPTVSGDLHFLRPACGFDNLVAVATVVKHGRSLAVYEVTITDPSEEITLARGTFTYFTAADI</sequence>
<dbReference type="Proteomes" id="UP000005753">
    <property type="component" value="Chromosome"/>
</dbReference>
<evidence type="ECO:0000313" key="3">
    <source>
        <dbReference type="EMBL" id="EIM57324.1"/>
    </source>
</evidence>
<gene>
    <name evidence="3" type="ORF">EubceDRAFT1_1529</name>
</gene>
<name>I5AU51_EUBC6</name>
<proteinExistence type="predicted"/>
<dbReference type="InterPro" id="IPR003736">
    <property type="entry name" value="PAAI_dom"/>
</dbReference>
<reference evidence="3 4" key="1">
    <citation type="submission" date="2010-08" db="EMBL/GenBank/DDBJ databases">
        <authorList>
            <consortium name="US DOE Joint Genome Institute (JGI-PGF)"/>
            <person name="Lucas S."/>
            <person name="Copeland A."/>
            <person name="Lapidus A."/>
            <person name="Cheng J.-F."/>
            <person name="Bruce D."/>
            <person name="Goodwin L."/>
            <person name="Pitluck S."/>
            <person name="Land M.L."/>
            <person name="Hauser L."/>
            <person name="Chang Y.-J."/>
            <person name="Anderson I.J."/>
            <person name="Johnson E."/>
            <person name="Mulhopadhyay B."/>
            <person name="Kyrpides N."/>
            <person name="Woyke T.J."/>
        </authorList>
    </citation>
    <scope>NUCLEOTIDE SEQUENCE [LARGE SCALE GENOMIC DNA]</scope>
    <source>
        <strain evidence="3 4">6</strain>
    </source>
</reference>